<feature type="domain" description="CoA carboxyltransferase C-terminal" evidence="1">
    <location>
        <begin position="1"/>
        <end position="178"/>
    </location>
</feature>
<sequence>MKDMYNQVLKFGAMIVDSLRAYTQPVFIYIMPNGELRGGSWAVLDTCINPHYIELYSSEQSSANILEPSGLVAIKYRTKDIIKTICRLHKDISESDFDIISPDTNDSTSRQEYCKNQELLKSYKVVAENFAQLHDTPNRMLLKGVIREIVTWRDSRKFFYWRLKRRLYQQKVSFDLKTANPLINHESISNIIQSWFEEQNFNQNHLYLNDEKVVKWYQEVILSDKNTFYNDNIKYMSRQTSFNSIKTVLDTNPSILMDTMIYALQNATDSEKQEFMRIISKH</sequence>
<dbReference type="InterPro" id="IPR029045">
    <property type="entry name" value="ClpP/crotonase-like_dom_sf"/>
</dbReference>
<dbReference type="PANTHER" id="PTHR45728">
    <property type="entry name" value="ACETYL-COA CARBOXYLASE, ISOFORM A"/>
    <property type="match status" value="1"/>
</dbReference>
<dbReference type="GO" id="GO:0006633">
    <property type="term" value="P:fatty acid biosynthetic process"/>
    <property type="evidence" value="ECO:0007669"/>
    <property type="project" value="TreeGrafter"/>
</dbReference>
<dbReference type="InterPro" id="IPR049076">
    <property type="entry name" value="ACCA"/>
</dbReference>
<dbReference type="Pfam" id="PF01039">
    <property type="entry name" value="Carboxyl_trans"/>
    <property type="match status" value="1"/>
</dbReference>
<dbReference type="AlphaFoldDB" id="A0A6B2G5U6"/>
<dbReference type="EMBL" id="GHBR01001938">
    <property type="protein sequence ID" value="NDJ96969.1"/>
    <property type="molecule type" value="Transcribed_RNA"/>
</dbReference>
<dbReference type="InterPro" id="IPR034733">
    <property type="entry name" value="AcCoA_carboxyl_beta"/>
</dbReference>
<organism evidence="2">
    <name type="scientific">Myxobolus squamalis</name>
    <name type="common">Myxosporean</name>
    <dbReference type="NCBI Taxonomy" id="59785"/>
    <lineage>
        <taxon>Eukaryota</taxon>
        <taxon>Metazoa</taxon>
        <taxon>Cnidaria</taxon>
        <taxon>Myxozoa</taxon>
        <taxon>Myxosporea</taxon>
        <taxon>Bivalvulida</taxon>
        <taxon>Platysporina</taxon>
        <taxon>Myxobolidae</taxon>
        <taxon>Myxobolus</taxon>
    </lineage>
</organism>
<reference evidence="2" key="1">
    <citation type="submission" date="2018-11" db="EMBL/GenBank/DDBJ databases">
        <title>Myxobolus squamalis genome and transcriptome.</title>
        <authorList>
            <person name="Yahalomi D."/>
            <person name="Atkinson S.D."/>
            <person name="Neuhof M."/>
            <person name="Chang E.S."/>
            <person name="Philippe H."/>
            <person name="Cartwright P."/>
            <person name="Bartholomew J.L."/>
            <person name="Huchon D."/>
        </authorList>
    </citation>
    <scope>NUCLEOTIDE SEQUENCE</scope>
    <source>
        <strain evidence="2">71B08</strain>
        <tissue evidence="2">Whole</tissue>
    </source>
</reference>
<dbReference type="SUPFAM" id="SSF52096">
    <property type="entry name" value="ClpP/crotonase"/>
    <property type="match status" value="1"/>
</dbReference>
<dbReference type="PANTHER" id="PTHR45728:SF3">
    <property type="entry name" value="ACETYL-COA CARBOXYLASE"/>
    <property type="match status" value="1"/>
</dbReference>
<dbReference type="InterPro" id="IPR011763">
    <property type="entry name" value="COA_CT_C"/>
</dbReference>
<name>A0A6B2G5U6_MYXSQ</name>
<dbReference type="Gene3D" id="3.90.226.10">
    <property type="entry name" value="2-enoyl-CoA Hydratase, Chain A, domain 1"/>
    <property type="match status" value="1"/>
</dbReference>
<dbReference type="GO" id="GO:0005739">
    <property type="term" value="C:mitochondrion"/>
    <property type="evidence" value="ECO:0007669"/>
    <property type="project" value="TreeGrafter"/>
</dbReference>
<evidence type="ECO:0000259" key="1">
    <source>
        <dbReference type="PROSITE" id="PS50989"/>
    </source>
</evidence>
<protein>
    <submittedName>
        <fullName evidence="2">Acetyl-CoA carboxylase (Trinotate prediction)</fullName>
    </submittedName>
</protein>
<evidence type="ECO:0000313" key="2">
    <source>
        <dbReference type="EMBL" id="NDJ96969.1"/>
    </source>
</evidence>
<dbReference type="PROSITE" id="PS50989">
    <property type="entry name" value="COA_CT_CTER"/>
    <property type="match status" value="1"/>
</dbReference>
<proteinExistence type="predicted"/>
<dbReference type="GO" id="GO:0003989">
    <property type="term" value="F:acetyl-CoA carboxylase activity"/>
    <property type="evidence" value="ECO:0007669"/>
    <property type="project" value="InterPro"/>
</dbReference>
<accession>A0A6B2G5U6</accession>